<keyword evidence="6 8" id="KW-0560">Oxidoreductase</keyword>
<feature type="domain" description="VOC" evidence="9">
    <location>
        <begin position="144"/>
        <end position="267"/>
    </location>
</feature>
<accession>A0ABN5H234</accession>
<dbReference type="PANTHER" id="PTHR21366:SF27">
    <property type="entry name" value="GLYOXALASE-LIKE DOMAIN-CONTAINING PROTEIN"/>
    <property type="match status" value="1"/>
</dbReference>
<dbReference type="Pfam" id="PF00903">
    <property type="entry name" value="Glyoxalase"/>
    <property type="match status" value="2"/>
</dbReference>
<evidence type="ECO:0000313" key="11">
    <source>
        <dbReference type="Proteomes" id="UP000325292"/>
    </source>
</evidence>
<evidence type="ECO:0000256" key="6">
    <source>
        <dbReference type="ARBA" id="ARBA00023002"/>
    </source>
</evidence>
<dbReference type="NCBIfam" id="TIGR02295">
    <property type="entry name" value="HpaD"/>
    <property type="match status" value="1"/>
</dbReference>
<dbReference type="EMBL" id="CP019454">
    <property type="protein sequence ID" value="AUW94812.1"/>
    <property type="molecule type" value="Genomic_DNA"/>
</dbReference>
<keyword evidence="11" id="KW-1185">Reference proteome</keyword>
<comment type="cofactor">
    <cofactor evidence="1 8">
        <name>Fe(2+)</name>
        <dbReference type="ChEBI" id="CHEBI:29033"/>
    </cofactor>
</comment>
<evidence type="ECO:0000256" key="2">
    <source>
        <dbReference type="ARBA" id="ARBA00008784"/>
    </source>
</evidence>
<evidence type="ECO:0000256" key="1">
    <source>
        <dbReference type="ARBA" id="ARBA00001954"/>
    </source>
</evidence>
<dbReference type="InterPro" id="IPR037523">
    <property type="entry name" value="VOC_core"/>
</dbReference>
<dbReference type="PANTHER" id="PTHR21366">
    <property type="entry name" value="GLYOXALASE FAMILY PROTEIN"/>
    <property type="match status" value="1"/>
</dbReference>
<protein>
    <submittedName>
        <fullName evidence="10">3,4-dihydroxyphenylacetate 2,3-dioxygenase</fullName>
    </submittedName>
</protein>
<gene>
    <name evidence="10" type="ORF">BXT84_13355</name>
</gene>
<feature type="domain" description="VOC" evidence="9">
    <location>
        <begin position="9"/>
        <end position="123"/>
    </location>
</feature>
<dbReference type="InterPro" id="IPR011981">
    <property type="entry name" value="DHPA_dOase_Mn/Fe"/>
</dbReference>
<reference evidence="10 11" key="1">
    <citation type="journal article" date="2019" name="Sci. Rep.">
        <title>Sulfobacillus thermotolerans: new insights into resistance and metabolic capacities of acidophilic chemolithotrophs.</title>
        <authorList>
            <person name="Panyushkina A.E."/>
            <person name="Babenko V.V."/>
            <person name="Nikitina A.S."/>
            <person name="Selezneva O.V."/>
            <person name="Tsaplina I.A."/>
            <person name="Letarova M.A."/>
            <person name="Kostryukova E.S."/>
            <person name="Letarov A.V."/>
        </authorList>
    </citation>
    <scope>NUCLEOTIDE SEQUENCE [LARGE SCALE GENOMIC DNA]</scope>
    <source>
        <strain evidence="10 11">Kr1</strain>
    </source>
</reference>
<name>A0ABN5H234_9FIRM</name>
<dbReference type="Proteomes" id="UP000325292">
    <property type="component" value="Chromosome"/>
</dbReference>
<dbReference type="PROSITE" id="PS00082">
    <property type="entry name" value="EXTRADIOL_DIOXYGENAS"/>
    <property type="match status" value="1"/>
</dbReference>
<evidence type="ECO:0000259" key="9">
    <source>
        <dbReference type="PROSITE" id="PS51819"/>
    </source>
</evidence>
<organism evidence="10 11">
    <name type="scientific">Sulfobacillus thermotolerans</name>
    <dbReference type="NCBI Taxonomy" id="338644"/>
    <lineage>
        <taxon>Bacteria</taxon>
        <taxon>Bacillati</taxon>
        <taxon>Bacillota</taxon>
        <taxon>Clostridia</taxon>
        <taxon>Eubacteriales</taxon>
        <taxon>Clostridiales Family XVII. Incertae Sedis</taxon>
        <taxon>Sulfobacillus</taxon>
    </lineage>
</organism>
<dbReference type="PROSITE" id="PS51819">
    <property type="entry name" value="VOC"/>
    <property type="match status" value="2"/>
</dbReference>
<keyword evidence="4 8" id="KW-0058">Aromatic hydrocarbons catabolism</keyword>
<dbReference type="InterPro" id="IPR004360">
    <property type="entry name" value="Glyas_Fos-R_dOase_dom"/>
</dbReference>
<evidence type="ECO:0000256" key="5">
    <source>
        <dbReference type="ARBA" id="ARBA00022964"/>
    </source>
</evidence>
<dbReference type="InterPro" id="IPR050383">
    <property type="entry name" value="GlyoxalaseI/FosfomycinResist"/>
</dbReference>
<comment type="similarity">
    <text evidence="2 8">Belongs to the extradiol ring-cleavage dioxygenase family.</text>
</comment>
<evidence type="ECO:0000256" key="4">
    <source>
        <dbReference type="ARBA" id="ARBA00022797"/>
    </source>
</evidence>
<evidence type="ECO:0000313" key="10">
    <source>
        <dbReference type="EMBL" id="AUW94812.1"/>
    </source>
</evidence>
<sequence length="334" mass="38070">MSTTPQIIRTAHIEYRVTDLERARAFYVDTIGFVVTEATPDALYLRGLEDRNHHCLILRRADSPGIGHVAFQVRGAADLDILERLYQPTARYFQRVPAGTEHGIGEALRIQDQWGFPLEFFWESAKAPWMLQRYDQYHGFDVMRLDHVSFIVSEIDPAYQWYTNTLGFGCSEMTVTSDTPPIKWGAWLHRKQTSHDLALQIGVGTPMIHHASFISGSVPSLLRGLDVLGAQGYHRRVERGPGRHGTTNAFFLYLRDPDGNRLELFTGDYLLADPDWDPIIWSLEDEQRQTFWGADAPDSWFNEAMTVTDWQTGLPLPTTGSAVQTQPTYLNSRR</sequence>
<proteinExistence type="inferred from homology"/>
<evidence type="ECO:0000256" key="7">
    <source>
        <dbReference type="ARBA" id="ARBA00023004"/>
    </source>
</evidence>
<keyword evidence="3" id="KW-0479">Metal-binding</keyword>
<keyword evidence="5 8" id="KW-0223">Dioxygenase</keyword>
<evidence type="ECO:0000256" key="8">
    <source>
        <dbReference type="RuleBase" id="RU000683"/>
    </source>
</evidence>
<dbReference type="Gene3D" id="3.10.180.10">
    <property type="entry name" value="2,3-Dihydroxybiphenyl 1,2-Dioxygenase, domain 1"/>
    <property type="match status" value="2"/>
</dbReference>
<keyword evidence="7 8" id="KW-0408">Iron</keyword>
<dbReference type="InterPro" id="IPR000486">
    <property type="entry name" value="Xdiol_ring_cleave_dOase_1/2"/>
</dbReference>
<dbReference type="InterPro" id="IPR029068">
    <property type="entry name" value="Glyas_Bleomycin-R_OHBP_Dase"/>
</dbReference>
<evidence type="ECO:0000256" key="3">
    <source>
        <dbReference type="ARBA" id="ARBA00022723"/>
    </source>
</evidence>
<dbReference type="SUPFAM" id="SSF54593">
    <property type="entry name" value="Glyoxalase/Bleomycin resistance protein/Dihydroxybiphenyl dioxygenase"/>
    <property type="match status" value="1"/>
</dbReference>